<dbReference type="EMBL" id="CP026109">
    <property type="protein sequence ID" value="AUT76504.1"/>
    <property type="molecule type" value="Genomic_DNA"/>
</dbReference>
<gene>
    <name evidence="1" type="ORF">C2L64_50940</name>
</gene>
<evidence type="ECO:0000313" key="1">
    <source>
        <dbReference type="EMBL" id="AUT76504.1"/>
    </source>
</evidence>
<evidence type="ECO:0000313" key="2">
    <source>
        <dbReference type="Proteomes" id="UP000236649"/>
    </source>
</evidence>
<reference evidence="1 2" key="1">
    <citation type="submission" date="2018-01" db="EMBL/GenBank/DDBJ databases">
        <title>Species boundaries and ecological features among Paraburkholderia terrae DSMZ17804T, P. hospita DSMZ17164T and P. caribensis DSMZ13236T.</title>
        <authorList>
            <person name="Pratama A.A."/>
        </authorList>
    </citation>
    <scope>NUCLEOTIDE SEQUENCE [LARGE SCALE GENOMIC DNA]</scope>
    <source>
        <strain evidence="1 2">DSM 17164</strain>
    </source>
</reference>
<proteinExistence type="predicted"/>
<accession>A0AAN1JNI9</accession>
<dbReference type="Proteomes" id="UP000236649">
    <property type="component" value="Chromosome 5"/>
</dbReference>
<organism evidence="1 2">
    <name type="scientific">Paraburkholderia hospita</name>
    <dbReference type="NCBI Taxonomy" id="169430"/>
    <lineage>
        <taxon>Bacteria</taxon>
        <taxon>Pseudomonadati</taxon>
        <taxon>Pseudomonadota</taxon>
        <taxon>Betaproteobacteria</taxon>
        <taxon>Burkholderiales</taxon>
        <taxon>Burkholderiaceae</taxon>
        <taxon>Paraburkholderia</taxon>
    </lineage>
</organism>
<name>A0AAN1JNI9_9BURK</name>
<dbReference type="AlphaFoldDB" id="A0AAN1JNI9"/>
<protein>
    <submittedName>
        <fullName evidence="1">Uncharacterized protein</fullName>
    </submittedName>
</protein>
<dbReference type="KEGG" id="phs:C2L64_50940"/>
<sequence length="60" mass="6473">MAGNRCSGTYRVTAVSVDSETHPKVDARRLLSDLSSSRCEEAHACFKVVDKDSLTLSGSK</sequence>